<dbReference type="OrthoDB" id="10261522at2759"/>
<gene>
    <name evidence="1" type="ORF">BDV95DRAFT_249056</name>
</gene>
<protein>
    <submittedName>
        <fullName evidence="1">Uncharacterized protein</fullName>
    </submittedName>
</protein>
<evidence type="ECO:0000313" key="1">
    <source>
        <dbReference type="EMBL" id="KAF2865827.1"/>
    </source>
</evidence>
<dbReference type="AlphaFoldDB" id="A0A7C8I6Q6"/>
<dbReference type="EMBL" id="JAADJZ010000031">
    <property type="protein sequence ID" value="KAF2865827.1"/>
    <property type="molecule type" value="Genomic_DNA"/>
</dbReference>
<proteinExistence type="predicted"/>
<organism evidence="1 2">
    <name type="scientific">Massariosphaeria phaeospora</name>
    <dbReference type="NCBI Taxonomy" id="100035"/>
    <lineage>
        <taxon>Eukaryota</taxon>
        <taxon>Fungi</taxon>
        <taxon>Dikarya</taxon>
        <taxon>Ascomycota</taxon>
        <taxon>Pezizomycotina</taxon>
        <taxon>Dothideomycetes</taxon>
        <taxon>Pleosporomycetidae</taxon>
        <taxon>Pleosporales</taxon>
        <taxon>Pleosporales incertae sedis</taxon>
        <taxon>Massariosphaeria</taxon>
    </lineage>
</organism>
<dbReference type="Proteomes" id="UP000481861">
    <property type="component" value="Unassembled WGS sequence"/>
</dbReference>
<reference evidence="1 2" key="1">
    <citation type="submission" date="2020-01" db="EMBL/GenBank/DDBJ databases">
        <authorList>
            <consortium name="DOE Joint Genome Institute"/>
            <person name="Haridas S."/>
            <person name="Albert R."/>
            <person name="Binder M."/>
            <person name="Bloem J."/>
            <person name="Labutti K."/>
            <person name="Salamov A."/>
            <person name="Andreopoulos B."/>
            <person name="Baker S.E."/>
            <person name="Barry K."/>
            <person name="Bills G."/>
            <person name="Bluhm B.H."/>
            <person name="Cannon C."/>
            <person name="Castanera R."/>
            <person name="Culley D.E."/>
            <person name="Daum C."/>
            <person name="Ezra D."/>
            <person name="Gonzalez J.B."/>
            <person name="Henrissat B."/>
            <person name="Kuo A."/>
            <person name="Liang C."/>
            <person name="Lipzen A."/>
            <person name="Lutzoni F."/>
            <person name="Magnuson J."/>
            <person name="Mondo S."/>
            <person name="Nolan M."/>
            <person name="Ohm R."/>
            <person name="Pangilinan J."/>
            <person name="Park H.-J.H."/>
            <person name="Ramirez L."/>
            <person name="Alfaro M."/>
            <person name="Sun H."/>
            <person name="Tritt A."/>
            <person name="Yoshinaga Y."/>
            <person name="Zwiers L.-H.L."/>
            <person name="Turgeon B.G."/>
            <person name="Goodwin S.B."/>
            <person name="Spatafora J.W."/>
            <person name="Crous P.W."/>
            <person name="Grigoriev I.V."/>
        </authorList>
    </citation>
    <scope>NUCLEOTIDE SEQUENCE [LARGE SCALE GENOMIC DNA]</scope>
    <source>
        <strain evidence="1 2">CBS 611.86</strain>
    </source>
</reference>
<name>A0A7C8I6Q6_9PLEO</name>
<evidence type="ECO:0000313" key="2">
    <source>
        <dbReference type="Proteomes" id="UP000481861"/>
    </source>
</evidence>
<keyword evidence="2" id="KW-1185">Reference proteome</keyword>
<accession>A0A7C8I6Q6</accession>
<comment type="caution">
    <text evidence="1">The sequence shown here is derived from an EMBL/GenBank/DDBJ whole genome shotgun (WGS) entry which is preliminary data.</text>
</comment>
<feature type="non-terminal residue" evidence="1">
    <location>
        <position position="1"/>
    </location>
</feature>
<sequence length="217" mass="24223">PSQERPGVRRRQVGHELFPFYVYTDEGAHILDLDGAGVDTFGIDNFACHLTACLRANERPQDSRTGFRGGRGRSAVFRVCWITPSVEVCARERVLSTASSAGQRKRPARLPEAITGANSKACGTVSFTMTRGASTRCSTCTRWRRRDIQCYLVSFDGEADGVLRADDAGRGEGRFKLNCDMPWMAFLIQREYVDAEDETCLTEICARLHRNHDLVVV</sequence>